<dbReference type="Proteomes" id="UP000256845">
    <property type="component" value="Unassembled WGS sequence"/>
</dbReference>
<dbReference type="EMBL" id="QRDW01000003">
    <property type="protein sequence ID" value="RED51205.1"/>
    <property type="molecule type" value="Genomic_DNA"/>
</dbReference>
<dbReference type="InterPro" id="IPR022385">
    <property type="entry name" value="Rhs_assc_core"/>
</dbReference>
<name>A0A3D9HP64_9PROT</name>
<comment type="caution">
    <text evidence="4">The sequence shown here is derived from an EMBL/GenBank/DDBJ whole genome shotgun (WGS) entry which is preliminary data.</text>
</comment>
<dbReference type="PANTHER" id="PTHR32305:SF15">
    <property type="entry name" value="PROTEIN RHSA-RELATED"/>
    <property type="match status" value="1"/>
</dbReference>
<dbReference type="Pfam" id="PF25023">
    <property type="entry name" value="TEN_YD-shell"/>
    <property type="match status" value="1"/>
</dbReference>
<feature type="region of interest" description="Disordered" evidence="2">
    <location>
        <begin position="194"/>
        <end position="221"/>
    </location>
</feature>
<dbReference type="PANTHER" id="PTHR32305">
    <property type="match status" value="1"/>
</dbReference>
<reference evidence="4 5" key="1">
    <citation type="submission" date="2018-07" db="EMBL/GenBank/DDBJ databases">
        <title>Genomic Encyclopedia of Type Strains, Phase III (KMG-III): the genomes of soil and plant-associated and newly described type strains.</title>
        <authorList>
            <person name="Whitman W."/>
        </authorList>
    </citation>
    <scope>NUCLEOTIDE SEQUENCE [LARGE SCALE GENOMIC DNA]</scope>
    <source>
        <strain evidence="4 5">CECT 8488</strain>
    </source>
</reference>
<evidence type="ECO:0000256" key="2">
    <source>
        <dbReference type="SAM" id="MobiDB-lite"/>
    </source>
</evidence>
<dbReference type="InterPro" id="IPR056823">
    <property type="entry name" value="TEN-like_YD-shell"/>
</dbReference>
<proteinExistence type="predicted"/>
<dbReference type="AlphaFoldDB" id="A0A3D9HP64"/>
<dbReference type="InterPro" id="IPR050708">
    <property type="entry name" value="T6SS_VgrG/RHS"/>
</dbReference>
<evidence type="ECO:0000313" key="5">
    <source>
        <dbReference type="Proteomes" id="UP000256845"/>
    </source>
</evidence>
<gene>
    <name evidence="4" type="ORF">DFP90_1032</name>
</gene>
<evidence type="ECO:0000313" key="4">
    <source>
        <dbReference type="EMBL" id="RED51205.1"/>
    </source>
</evidence>
<evidence type="ECO:0000259" key="3">
    <source>
        <dbReference type="Pfam" id="PF25023"/>
    </source>
</evidence>
<sequence>MAGGSDRTVTIRQTIIENGETTHVAYVGRYFESRLNETKGEEERIHYIRAGEESLALHKITVKADSSVEAKTLWQSLDHIGSTVLTTDETGHVSERMSYDPHGKRRADDWQPDLLGSIRKFDTPRGFTGHEMLDNVGIIHMNGRVYDPTIGRMLSSDPTIPEPLVTQSFNRYAYVHNNPLSYTDPTGFRIGANSRGDGFNAGEEPGSYGGARNSRNDTPKKDKYERMIEVRKNLPANVNYNYSYNWNFELQGIIVGDDLIDPDGNIFGSNGDRKGNVYGGESDGRVISDIQPTDNLYAPYTQIAESGLGFFDKIFDRVGNALLARLIAKGAKSYHHRKFLEENLRVQDPRKVDEALRHYENYKINIGVGTVQFQKADMKHVLTRHHVDFWDGSPPNGMKQPQTFFREFVKTPEQVALIATHVSMQNKQAFSGKGKRTVYGGGATIKGSYFGRDYSVSFYRGKITNVTPLPY</sequence>
<dbReference type="RefSeq" id="WP_218044625.1">
    <property type="nucleotide sequence ID" value="NZ_QRDW01000003.1"/>
</dbReference>
<keyword evidence="5" id="KW-1185">Reference proteome</keyword>
<evidence type="ECO:0000256" key="1">
    <source>
        <dbReference type="ARBA" id="ARBA00022737"/>
    </source>
</evidence>
<dbReference type="Gene3D" id="2.180.10.10">
    <property type="entry name" value="RHS repeat-associated core"/>
    <property type="match status" value="1"/>
</dbReference>
<feature type="domain" description="Teneurin-like YD-shell" evidence="3">
    <location>
        <begin position="77"/>
        <end position="179"/>
    </location>
</feature>
<organism evidence="4 5">
    <name type="scientific">Aestuariispira insulae</name>
    <dbReference type="NCBI Taxonomy" id="1461337"/>
    <lineage>
        <taxon>Bacteria</taxon>
        <taxon>Pseudomonadati</taxon>
        <taxon>Pseudomonadota</taxon>
        <taxon>Alphaproteobacteria</taxon>
        <taxon>Rhodospirillales</taxon>
        <taxon>Kiloniellaceae</taxon>
        <taxon>Aestuariispira</taxon>
    </lineage>
</organism>
<protein>
    <submittedName>
        <fullName evidence="4">RHS repeat-associated protein</fullName>
    </submittedName>
</protein>
<accession>A0A3D9HP64</accession>
<dbReference type="NCBIfam" id="TIGR03696">
    <property type="entry name" value="Rhs_assc_core"/>
    <property type="match status" value="1"/>
</dbReference>
<keyword evidence="1" id="KW-0677">Repeat</keyword>